<dbReference type="EMBL" id="LOPU01000018">
    <property type="protein sequence ID" value="KTG09943.1"/>
    <property type="molecule type" value="Genomic_DNA"/>
</dbReference>
<sequence length="179" mass="18659">MTFTPLEAVTLVFVLGCALTAALLRDVLAAIIASAAYSLGIAILWIVLQAPDVALTEAAVGAGVMTLLLLLTIAKTVRPENENEFERPNLRSLVVVVAFAGVLLATVPALPAIGAADSPVAGGEVTQYYLENAYEETEVSNAVTAVLAAYRGFDTLGEAVVVFTAGVAVLLVLRREVFV</sequence>
<evidence type="ECO:0000256" key="1">
    <source>
        <dbReference type="ARBA" id="ARBA00004651"/>
    </source>
</evidence>
<gene>
    <name evidence="10" type="ORF">AUR64_10000</name>
</gene>
<dbReference type="Pfam" id="PF20501">
    <property type="entry name" value="MbhE"/>
    <property type="match status" value="1"/>
</dbReference>
<feature type="domain" description="MrpA C-terminal/MbhD" evidence="8">
    <location>
        <begin position="12"/>
        <end position="76"/>
    </location>
</feature>
<feature type="transmembrane region" description="Helical" evidence="7">
    <location>
        <begin position="54"/>
        <end position="73"/>
    </location>
</feature>
<dbReference type="InterPro" id="IPR025383">
    <property type="entry name" value="MrpA_C/MbhD"/>
</dbReference>
<feature type="domain" description="MrpA C-terminal/MbhE" evidence="9">
    <location>
        <begin position="123"/>
        <end position="175"/>
    </location>
</feature>
<dbReference type="AlphaFoldDB" id="A0A0W1R9B7"/>
<dbReference type="STRING" id="1514971.AUR64_10000"/>
<feature type="transmembrane region" description="Helical" evidence="7">
    <location>
        <begin position="31"/>
        <end position="48"/>
    </location>
</feature>
<keyword evidence="2" id="KW-0813">Transport</keyword>
<dbReference type="Proteomes" id="UP000054387">
    <property type="component" value="Unassembled WGS sequence"/>
</dbReference>
<comment type="subcellular location">
    <subcellularLocation>
        <location evidence="1">Cell membrane</location>
        <topology evidence="1">Multi-pass membrane protein</topology>
    </subcellularLocation>
</comment>
<evidence type="ECO:0000256" key="5">
    <source>
        <dbReference type="ARBA" id="ARBA00022989"/>
    </source>
</evidence>
<keyword evidence="6 7" id="KW-0472">Membrane</keyword>
<evidence type="ECO:0000256" key="2">
    <source>
        <dbReference type="ARBA" id="ARBA00022448"/>
    </source>
</evidence>
<organism evidence="10 11">
    <name type="scientific">Haloprofundus marisrubri</name>
    <dbReference type="NCBI Taxonomy" id="1514971"/>
    <lineage>
        <taxon>Archaea</taxon>
        <taxon>Methanobacteriati</taxon>
        <taxon>Methanobacteriota</taxon>
        <taxon>Stenosarchaea group</taxon>
        <taxon>Halobacteria</taxon>
        <taxon>Halobacteriales</taxon>
        <taxon>Haloferacaceae</taxon>
        <taxon>Haloprofundus</taxon>
    </lineage>
</organism>
<comment type="caution">
    <text evidence="10">The sequence shown here is derived from an EMBL/GenBank/DDBJ whole genome shotgun (WGS) entry which is preliminary data.</text>
</comment>
<evidence type="ECO:0000256" key="7">
    <source>
        <dbReference type="SAM" id="Phobius"/>
    </source>
</evidence>
<dbReference type="Gene3D" id="1.20.120.1200">
    <property type="entry name" value="NADH-ubiquinone/plastoquinone oxidoreductase chain 6, subunit NuoJ"/>
    <property type="match status" value="1"/>
</dbReference>
<dbReference type="PANTHER" id="PTHR43373:SF1">
    <property type="entry name" value="NA(+)_H(+) ANTIPORTER SUBUNIT A"/>
    <property type="match status" value="1"/>
</dbReference>
<dbReference type="OrthoDB" id="99605at2157"/>
<keyword evidence="11" id="KW-1185">Reference proteome</keyword>
<evidence type="ECO:0000256" key="3">
    <source>
        <dbReference type="ARBA" id="ARBA00022475"/>
    </source>
</evidence>
<evidence type="ECO:0000256" key="4">
    <source>
        <dbReference type="ARBA" id="ARBA00022692"/>
    </source>
</evidence>
<feature type="transmembrane region" description="Helical" evidence="7">
    <location>
        <begin position="6"/>
        <end position="24"/>
    </location>
</feature>
<dbReference type="InterPro" id="IPR050616">
    <property type="entry name" value="CPA3_Na-H_Antiporter_A"/>
</dbReference>
<protein>
    <submittedName>
        <fullName evidence="10">Cation:proton antiporter</fullName>
    </submittedName>
</protein>
<name>A0A0W1R9B7_9EURY</name>
<proteinExistence type="predicted"/>
<accession>A0A0W1R9B7</accession>
<keyword evidence="5 7" id="KW-1133">Transmembrane helix</keyword>
<dbReference type="Pfam" id="PF13244">
    <property type="entry name" value="MbhD"/>
    <property type="match status" value="1"/>
</dbReference>
<evidence type="ECO:0000259" key="8">
    <source>
        <dbReference type="Pfam" id="PF13244"/>
    </source>
</evidence>
<reference evidence="10 11" key="1">
    <citation type="submission" date="2015-12" db="EMBL/GenBank/DDBJ databases">
        <title>Haloprofundus marisrubri gen. nov., sp. nov., an extremely halophilic archaeon isolated from the Discovery deep brine-seawater interface in the Red Sea.</title>
        <authorList>
            <person name="Zhang G."/>
            <person name="Stingl U."/>
            <person name="Rashid M."/>
        </authorList>
    </citation>
    <scope>NUCLEOTIDE SEQUENCE [LARGE SCALE GENOMIC DNA]</scope>
    <source>
        <strain evidence="10 11">SB9</strain>
    </source>
</reference>
<dbReference type="RefSeq" id="WP_058581298.1">
    <property type="nucleotide sequence ID" value="NZ_LOPU01000018.1"/>
</dbReference>
<dbReference type="InterPro" id="IPR046806">
    <property type="entry name" value="MrpA_C/MbhE"/>
</dbReference>
<dbReference type="PANTHER" id="PTHR43373">
    <property type="entry name" value="NA(+)/H(+) ANTIPORTER SUBUNIT"/>
    <property type="match status" value="1"/>
</dbReference>
<evidence type="ECO:0000313" key="11">
    <source>
        <dbReference type="Proteomes" id="UP000054387"/>
    </source>
</evidence>
<feature type="transmembrane region" description="Helical" evidence="7">
    <location>
        <begin position="156"/>
        <end position="173"/>
    </location>
</feature>
<keyword evidence="4 7" id="KW-0812">Transmembrane</keyword>
<evidence type="ECO:0000259" key="9">
    <source>
        <dbReference type="Pfam" id="PF20501"/>
    </source>
</evidence>
<evidence type="ECO:0000313" key="10">
    <source>
        <dbReference type="EMBL" id="KTG09943.1"/>
    </source>
</evidence>
<feature type="transmembrane region" description="Helical" evidence="7">
    <location>
        <begin position="93"/>
        <end position="113"/>
    </location>
</feature>
<keyword evidence="3" id="KW-1003">Cell membrane</keyword>
<dbReference type="InterPro" id="IPR042106">
    <property type="entry name" value="Nuo/plastoQ_OxRdtase_6_NuoJ"/>
</dbReference>
<evidence type="ECO:0000256" key="6">
    <source>
        <dbReference type="ARBA" id="ARBA00023136"/>
    </source>
</evidence>
<dbReference type="NCBIfam" id="NF009159">
    <property type="entry name" value="PRK12504.1"/>
    <property type="match status" value="1"/>
</dbReference>
<dbReference type="GO" id="GO:0005886">
    <property type="term" value="C:plasma membrane"/>
    <property type="evidence" value="ECO:0007669"/>
    <property type="project" value="UniProtKB-SubCell"/>
</dbReference>